<evidence type="ECO:0000259" key="1">
    <source>
        <dbReference type="Pfam" id="PF00485"/>
    </source>
</evidence>
<dbReference type="EMBL" id="MGFE01000019">
    <property type="protein sequence ID" value="OGL98567.1"/>
    <property type="molecule type" value="Genomic_DNA"/>
</dbReference>
<dbReference type="GO" id="GO:0016301">
    <property type="term" value="F:kinase activity"/>
    <property type="evidence" value="ECO:0007669"/>
    <property type="project" value="InterPro"/>
</dbReference>
<dbReference type="InterPro" id="IPR006083">
    <property type="entry name" value="PRK/URK"/>
</dbReference>
<evidence type="ECO:0000313" key="3">
    <source>
        <dbReference type="Proteomes" id="UP000176501"/>
    </source>
</evidence>
<evidence type="ECO:0000313" key="2">
    <source>
        <dbReference type="EMBL" id="OGL98567.1"/>
    </source>
</evidence>
<reference evidence="2 3" key="1">
    <citation type="journal article" date="2016" name="Nat. Commun.">
        <title>Thousands of microbial genomes shed light on interconnected biogeochemical processes in an aquifer system.</title>
        <authorList>
            <person name="Anantharaman K."/>
            <person name="Brown C.T."/>
            <person name="Hug L.A."/>
            <person name="Sharon I."/>
            <person name="Castelle C.J."/>
            <person name="Probst A.J."/>
            <person name="Thomas B.C."/>
            <person name="Singh A."/>
            <person name="Wilkins M.J."/>
            <person name="Karaoz U."/>
            <person name="Brodie E.L."/>
            <person name="Williams K.H."/>
            <person name="Hubbard S.S."/>
            <person name="Banfield J.F."/>
        </authorList>
    </citation>
    <scope>NUCLEOTIDE SEQUENCE [LARGE SCALE GENOMIC DNA]</scope>
</reference>
<dbReference type="SUPFAM" id="SSF52540">
    <property type="entry name" value="P-loop containing nucleoside triphosphate hydrolases"/>
    <property type="match status" value="1"/>
</dbReference>
<comment type="caution">
    <text evidence="2">The sequence shown here is derived from an EMBL/GenBank/DDBJ whole genome shotgun (WGS) entry which is preliminary data.</text>
</comment>
<dbReference type="Proteomes" id="UP000176501">
    <property type="component" value="Unassembled WGS sequence"/>
</dbReference>
<gene>
    <name evidence="2" type="ORF">A2304_04340</name>
</gene>
<dbReference type="PANTHER" id="PTHR10285">
    <property type="entry name" value="URIDINE KINASE"/>
    <property type="match status" value="1"/>
</dbReference>
<sequence length="193" mass="22038">MRPFLIGLAGHSGAGKSTLAEHLERQGGVKRFRFDAYYKDRSECPTLDGRPHWDLPESLHLAEAAAALRELKEGNDILLPVYSRKEDRRTGSVLFRPAPVLFVEGLMLFSTDEIRRTLDLKLWLEVPEEVALARRLERQPNYDVEYHRRVALPAARQFVVPYRESAHAVIDGTRSIAEVANETDRIIRKYMGA</sequence>
<protein>
    <recommendedName>
        <fullName evidence="1">Phosphoribulokinase/uridine kinase domain-containing protein</fullName>
    </recommendedName>
</protein>
<dbReference type="PRINTS" id="PR00988">
    <property type="entry name" value="URIDINKINASE"/>
</dbReference>
<dbReference type="GO" id="GO:0005524">
    <property type="term" value="F:ATP binding"/>
    <property type="evidence" value="ECO:0007669"/>
    <property type="project" value="InterPro"/>
</dbReference>
<organism evidence="2 3">
    <name type="scientific">Candidatus Uhrbacteria bacterium RIFOXYB2_FULL_57_15</name>
    <dbReference type="NCBI Taxonomy" id="1802422"/>
    <lineage>
        <taxon>Bacteria</taxon>
        <taxon>Candidatus Uhriibacteriota</taxon>
    </lineage>
</organism>
<proteinExistence type="predicted"/>
<feature type="domain" description="Phosphoribulokinase/uridine kinase" evidence="1">
    <location>
        <begin position="5"/>
        <end position="171"/>
    </location>
</feature>
<dbReference type="AlphaFoldDB" id="A0A1F7W8M4"/>
<dbReference type="Gene3D" id="3.40.50.300">
    <property type="entry name" value="P-loop containing nucleotide triphosphate hydrolases"/>
    <property type="match status" value="1"/>
</dbReference>
<dbReference type="InterPro" id="IPR027417">
    <property type="entry name" value="P-loop_NTPase"/>
</dbReference>
<name>A0A1F7W8M4_9BACT</name>
<dbReference type="Pfam" id="PF00485">
    <property type="entry name" value="PRK"/>
    <property type="match status" value="1"/>
</dbReference>
<accession>A0A1F7W8M4</accession>